<feature type="compositionally biased region" description="Basic and acidic residues" evidence="1">
    <location>
        <begin position="86"/>
        <end position="115"/>
    </location>
</feature>
<evidence type="ECO:0000313" key="3">
    <source>
        <dbReference type="Proteomes" id="UP000186817"/>
    </source>
</evidence>
<proteinExistence type="predicted"/>
<dbReference type="EMBL" id="LSRX01000358">
    <property type="protein sequence ID" value="OLP99541.1"/>
    <property type="molecule type" value="Genomic_DNA"/>
</dbReference>
<organism evidence="2 3">
    <name type="scientific">Symbiodinium microadriaticum</name>
    <name type="common">Dinoflagellate</name>
    <name type="synonym">Zooxanthella microadriatica</name>
    <dbReference type="NCBI Taxonomy" id="2951"/>
    <lineage>
        <taxon>Eukaryota</taxon>
        <taxon>Sar</taxon>
        <taxon>Alveolata</taxon>
        <taxon>Dinophyceae</taxon>
        <taxon>Suessiales</taxon>
        <taxon>Symbiodiniaceae</taxon>
        <taxon>Symbiodinium</taxon>
    </lineage>
</organism>
<sequence>MARALAEGEGLLEIEVLDGKVWQVPVDREYWFSLSKDQQMILMVKIRDQIEGGFAERDEQGVFRFEVGLGCDCLPHPASGASGSGDGEKEDKPKAEGEKKEDEPKTEGDEKEDKPKKKKKKKEVKPKVRTLAVLAAADASGVSWVCRLFVFADFAAVAQNARTCFCYPGPGPGPTTSNFDHFDLRRALKPRVLMTAQLRQWEPGARSRALAVMASLEGLHRTMANQQEGPRPEHCVAFIGQDMTYRLSSILMFFDAALFSEALQALPYAKNAWAPCHRACWVVETEIFQSAFLKSEVCRCASPSGMPLAIEKSSLLDLLERWKDSYQVSNHFPEVCFTACPPLAVLCACNRWPLLAELPRSSAFDLTRHRGSHASACFKELFAWPDLVFSREALSTADSVPQDQATASGSEQLKLDLATWGHKVLTRLKAVSSEPDDDMNISALETQLEFMLHNANSVHALTCADDNISFPKRRQGLYRADNVQEQQGPNTRGLNKLSSKVLVHAISCCLHLRDSKDLGEQAMSMVRLVLPELAGSIEHRVQQLPAVATISKGRAAVDVGLMLFMKQVNDSLIKSCLRKFLQSVRSVTTDFGVEHGFAESRNIRLHDLFSHVEDLNFADCHGTDESVQPQAGETPLPYLFDHALQTPGALHILHSASKELTDGFEHFDSFFFPLLQATTNSLSKPDVQDRFIQYCLVGSPAACFAKQVKEFHASLAHWRWGTLIQACQGLLVLQTPLTFWSNDRVQSGSAQDEEDAGRRQAGQQERDEGESSQSQLSKVGEAVHDPTFWAYVRMVDVCSKVLDHLEHFFESCPCHHKPKPFDSNTIFFRSRQSCIMCGRRAPEMSAGMLEHVLAQHLDSGRAELVLICSGLSDEGSAMILSEWSASTARLATFLKLKFAFWGNLPHKLAAIGHHDESMARSVLKQCLSEYLATLQDESEFERARHHRLTLMYFGPGPLKEEIDQFLAGSSRTSLPRVMHEAAAMSLIMLTERSIEGRHALAGAKSKLMKCLRAAAFSLALRSAELHKRCLASVGQIDYFVGRVAHARAASSLLVVTSLTMHPWAQHLESQGLPLKLGEVIKIIYHCDLYTMMLPHEEATAALSGPSLPPTMGPRLAWQSEFRTAKSAVEKEQIVFKHSMAQHFQQTCPEGTYFTCYDMLHSCIVPATQQLKSQPASRALRGSPVTPSAAGFTATAAASASEGTIHLFNFATMIDDATATDSQLNLSMCNDIRVENSVGQCMPAAQLAQQQRKTPKQCFRVVKSNPKGQKRNRLGETFAPGFKSTDVLVSMHSVKESGTANELVVDACPQTIGSDLAGVFKFARPVTFDEAEQLGKFWQVRGSKLALSSLLFQQVSNQDLAQELVQRMLRQLAVTSSCNSLTVHAESELYDEEVRCLSEMEALQIVRCVDKAEDSSSWALFSAWINRVQVTTALQQPRPLFHHDLGDDLPMLQWTDFRLMHFLHSKQWQMVTTRPHREKKSAIEPYMLDSDNALKQWYLEKGLPHHEYLVVLAQSEQAAHELCFPAGQDRCIKHLASTNYYKRLLGVTNWKSKRGKNLMLQFQEPEPADDMLAIADNCERPARKRRPGRPVRSSLPGAGRVDRNQSPQPEREGRGPKRRVRGKTGDASARAARVDDELPLPAPATPVRSLLDGVHPGGASPAAGSQHADSEVSWESRESYTEAQVLRELFSEVESELEDSGVADNAMIVPQQDHEGLIPLQAPVTQRNGICNWKEKMVRKRSR</sequence>
<protein>
    <submittedName>
        <fullName evidence="2">Uncharacterized protein</fullName>
    </submittedName>
</protein>
<feature type="region of interest" description="Disordered" evidence="1">
    <location>
        <begin position="78"/>
        <end position="123"/>
    </location>
</feature>
<feature type="region of interest" description="Disordered" evidence="1">
    <location>
        <begin position="1577"/>
        <end position="1675"/>
    </location>
</feature>
<comment type="caution">
    <text evidence="2">The sequence shown here is derived from an EMBL/GenBank/DDBJ whole genome shotgun (WGS) entry which is preliminary data.</text>
</comment>
<name>A0A1Q9DWK8_SYMMI</name>
<dbReference type="OrthoDB" id="413275at2759"/>
<dbReference type="Proteomes" id="UP000186817">
    <property type="component" value="Unassembled WGS sequence"/>
</dbReference>
<reference evidence="2 3" key="1">
    <citation type="submission" date="2016-02" db="EMBL/GenBank/DDBJ databases">
        <title>Genome analysis of coral dinoflagellate symbionts highlights evolutionary adaptations to a symbiotic lifestyle.</title>
        <authorList>
            <person name="Aranda M."/>
            <person name="Li Y."/>
            <person name="Liew Y.J."/>
            <person name="Baumgarten S."/>
            <person name="Simakov O."/>
            <person name="Wilson M."/>
            <person name="Piel J."/>
            <person name="Ashoor H."/>
            <person name="Bougouffa S."/>
            <person name="Bajic V.B."/>
            <person name="Ryu T."/>
            <person name="Ravasi T."/>
            <person name="Bayer T."/>
            <person name="Micklem G."/>
            <person name="Kim H."/>
            <person name="Bhak J."/>
            <person name="Lajeunesse T.C."/>
            <person name="Voolstra C.R."/>
        </authorList>
    </citation>
    <scope>NUCLEOTIDE SEQUENCE [LARGE SCALE GENOMIC DNA]</scope>
    <source>
        <strain evidence="2 3">CCMP2467</strain>
    </source>
</reference>
<gene>
    <name evidence="2" type="ORF">AK812_SmicGene17893</name>
</gene>
<evidence type="ECO:0000313" key="2">
    <source>
        <dbReference type="EMBL" id="OLP99541.1"/>
    </source>
</evidence>
<evidence type="ECO:0000256" key="1">
    <source>
        <dbReference type="SAM" id="MobiDB-lite"/>
    </source>
</evidence>
<accession>A0A1Q9DWK8</accession>
<feature type="region of interest" description="Disordered" evidence="1">
    <location>
        <begin position="747"/>
        <end position="778"/>
    </location>
</feature>
<keyword evidence="3" id="KW-1185">Reference proteome</keyword>